<protein>
    <submittedName>
        <fullName evidence="1">Uncharacterized protein</fullName>
    </submittedName>
</protein>
<evidence type="ECO:0000313" key="1">
    <source>
        <dbReference type="EMBL" id="PNF33780.1"/>
    </source>
</evidence>
<accession>A0A2J7QYX0</accession>
<evidence type="ECO:0000313" key="2">
    <source>
        <dbReference type="Proteomes" id="UP000235965"/>
    </source>
</evidence>
<reference evidence="1" key="1">
    <citation type="submission" date="2017-12" db="EMBL/GenBank/DDBJ databases">
        <title>Hemimetabolous genomes reveal molecular basis of termite eusociality.</title>
        <authorList>
            <person name="Harrison M.C."/>
            <person name="Jongepier E."/>
            <person name="Robertson H.M."/>
            <person name="Arning N."/>
            <person name="Bitard-Feildel T."/>
            <person name="Chao H."/>
            <person name="Childers C.P."/>
            <person name="Dinh H."/>
            <person name="Doddapaneni H."/>
            <person name="Dugan S."/>
            <person name="Gowin J."/>
            <person name="Greiner C."/>
            <person name="Han Y."/>
            <person name="Hu H."/>
            <person name="Hughes D.S.T."/>
            <person name="Huylmans A.-K."/>
            <person name="Kemena C."/>
            <person name="Kremer L.P.M."/>
            <person name="Lee S.L."/>
            <person name="Lopez-Ezquerra A."/>
            <person name="Mallet L."/>
            <person name="Monroy-Kuhn J.M."/>
            <person name="Moser A."/>
            <person name="Murali S.C."/>
            <person name="Muzny D.M."/>
            <person name="Otani S."/>
            <person name="Piulachs M.-D."/>
            <person name="Poelchau M."/>
            <person name="Qu J."/>
            <person name="Schaub F."/>
            <person name="Wada-Katsumata A."/>
            <person name="Worley K.C."/>
            <person name="Xie Q."/>
            <person name="Ylla G."/>
            <person name="Poulsen M."/>
            <person name="Gibbs R.A."/>
            <person name="Schal C."/>
            <person name="Richards S."/>
            <person name="Belles X."/>
            <person name="Korb J."/>
            <person name="Bornberg-Bauer E."/>
        </authorList>
    </citation>
    <scope>NUCLEOTIDE SEQUENCE [LARGE SCALE GENOMIC DNA]</scope>
    <source>
        <tissue evidence="1">Whole body</tissue>
    </source>
</reference>
<keyword evidence="2" id="KW-1185">Reference proteome</keyword>
<dbReference type="EMBL" id="NEVH01009082">
    <property type="protein sequence ID" value="PNF33780.1"/>
    <property type="molecule type" value="Genomic_DNA"/>
</dbReference>
<gene>
    <name evidence="1" type="ORF">B7P43_G10213</name>
</gene>
<sequence length="115" mass="13301">MWVCSLRSTRNEPMLIPMLHLSMISEIMHMREVVALLGPFLLWPQELMTTSKTSIILEHGGHGLTSWQTCMGKKGRRVKRNSRKIKKEQLCVLGSPRITQHTHTHIEPHTFLYGE</sequence>
<organism evidence="1 2">
    <name type="scientific">Cryptotermes secundus</name>
    <dbReference type="NCBI Taxonomy" id="105785"/>
    <lineage>
        <taxon>Eukaryota</taxon>
        <taxon>Metazoa</taxon>
        <taxon>Ecdysozoa</taxon>
        <taxon>Arthropoda</taxon>
        <taxon>Hexapoda</taxon>
        <taxon>Insecta</taxon>
        <taxon>Pterygota</taxon>
        <taxon>Neoptera</taxon>
        <taxon>Polyneoptera</taxon>
        <taxon>Dictyoptera</taxon>
        <taxon>Blattodea</taxon>
        <taxon>Blattoidea</taxon>
        <taxon>Termitoidae</taxon>
        <taxon>Kalotermitidae</taxon>
        <taxon>Cryptotermitinae</taxon>
        <taxon>Cryptotermes</taxon>
    </lineage>
</organism>
<dbReference type="Proteomes" id="UP000235965">
    <property type="component" value="Unassembled WGS sequence"/>
</dbReference>
<name>A0A2J7QYX0_9NEOP</name>
<proteinExistence type="predicted"/>
<comment type="caution">
    <text evidence="1">The sequence shown here is derived from an EMBL/GenBank/DDBJ whole genome shotgun (WGS) entry which is preliminary data.</text>
</comment>
<dbReference type="AlphaFoldDB" id="A0A2J7QYX0"/>